<evidence type="ECO:0000313" key="1">
    <source>
        <dbReference type="EMBL" id="KAJ0091145.1"/>
    </source>
</evidence>
<name>A0ACC1AWR6_9ROSI</name>
<sequence>MLAILVLSLELGARTGRAPVGLDLKSNSVSSGVEPLATAGSGGSTISAIFRDGLGALVSGCTGSDIILSISPSVAETTMRRRSPEKFPVEIVLQSKPPYDMIKK</sequence>
<dbReference type="Proteomes" id="UP001164250">
    <property type="component" value="Chromosome 8"/>
</dbReference>
<evidence type="ECO:0000313" key="2">
    <source>
        <dbReference type="Proteomes" id="UP001164250"/>
    </source>
</evidence>
<proteinExistence type="predicted"/>
<accession>A0ACC1AWR6</accession>
<dbReference type="EMBL" id="CM047904">
    <property type="protein sequence ID" value="KAJ0091145.1"/>
    <property type="molecule type" value="Genomic_DNA"/>
</dbReference>
<protein>
    <submittedName>
        <fullName evidence="1">Uncharacterized protein</fullName>
    </submittedName>
</protein>
<reference evidence="2" key="1">
    <citation type="journal article" date="2023" name="G3 (Bethesda)">
        <title>Genome assembly and association tests identify interacting loci associated with vigor, precocity, and sex in interspecific pistachio rootstocks.</title>
        <authorList>
            <person name="Palmer W."/>
            <person name="Jacygrad E."/>
            <person name="Sagayaradj S."/>
            <person name="Cavanaugh K."/>
            <person name="Han R."/>
            <person name="Bertier L."/>
            <person name="Beede B."/>
            <person name="Kafkas S."/>
            <person name="Golino D."/>
            <person name="Preece J."/>
            <person name="Michelmore R."/>
        </authorList>
    </citation>
    <scope>NUCLEOTIDE SEQUENCE [LARGE SCALE GENOMIC DNA]</scope>
</reference>
<comment type="caution">
    <text evidence="1">The sequence shown here is derived from an EMBL/GenBank/DDBJ whole genome shotgun (WGS) entry which is preliminary data.</text>
</comment>
<gene>
    <name evidence="1" type="ORF">Patl1_14746</name>
</gene>
<organism evidence="1 2">
    <name type="scientific">Pistacia atlantica</name>
    <dbReference type="NCBI Taxonomy" id="434234"/>
    <lineage>
        <taxon>Eukaryota</taxon>
        <taxon>Viridiplantae</taxon>
        <taxon>Streptophyta</taxon>
        <taxon>Embryophyta</taxon>
        <taxon>Tracheophyta</taxon>
        <taxon>Spermatophyta</taxon>
        <taxon>Magnoliopsida</taxon>
        <taxon>eudicotyledons</taxon>
        <taxon>Gunneridae</taxon>
        <taxon>Pentapetalae</taxon>
        <taxon>rosids</taxon>
        <taxon>malvids</taxon>
        <taxon>Sapindales</taxon>
        <taxon>Anacardiaceae</taxon>
        <taxon>Pistacia</taxon>
    </lineage>
</organism>
<keyword evidence="2" id="KW-1185">Reference proteome</keyword>